<feature type="region of interest" description="Disordered" evidence="8">
    <location>
        <begin position="1"/>
        <end position="59"/>
    </location>
</feature>
<dbReference type="RefSeq" id="XP_030372017.1">
    <property type="nucleotide sequence ID" value="XM_030516157.1"/>
</dbReference>
<dbReference type="InterPro" id="IPR036383">
    <property type="entry name" value="TSP1_rpt_sf"/>
</dbReference>
<dbReference type="GO" id="GO:0071944">
    <property type="term" value="C:cell periphery"/>
    <property type="evidence" value="ECO:0007669"/>
    <property type="project" value="TreeGrafter"/>
</dbReference>
<proteinExistence type="predicted"/>
<dbReference type="GO" id="GO:0016020">
    <property type="term" value="C:membrane"/>
    <property type="evidence" value="ECO:0007669"/>
    <property type="project" value="UniProtKB-SubCell"/>
</dbReference>
<gene>
    <name evidence="11" type="primary">LOC115622257</name>
</gene>
<keyword evidence="3" id="KW-0677">Repeat</keyword>
<evidence type="ECO:0000313" key="10">
    <source>
        <dbReference type="Proteomes" id="UP000504634"/>
    </source>
</evidence>
<dbReference type="InterPro" id="IPR035914">
    <property type="entry name" value="Sperma_CUB_dom_sf"/>
</dbReference>
<feature type="transmembrane region" description="Helical" evidence="9">
    <location>
        <begin position="800"/>
        <end position="825"/>
    </location>
</feature>
<evidence type="ECO:0000256" key="5">
    <source>
        <dbReference type="ARBA" id="ARBA00023136"/>
    </source>
</evidence>
<keyword evidence="5 9" id="KW-0472">Membrane</keyword>
<dbReference type="SMART" id="SM00209">
    <property type="entry name" value="TSP1"/>
    <property type="match status" value="1"/>
</dbReference>
<dbReference type="Pfam" id="PF00090">
    <property type="entry name" value="TSP_1"/>
    <property type="match status" value="1"/>
</dbReference>
<evidence type="ECO:0000313" key="11">
    <source>
        <dbReference type="RefSeq" id="XP_030372017.1"/>
    </source>
</evidence>
<accession>A0A6J2TAN3</accession>
<evidence type="ECO:0000256" key="3">
    <source>
        <dbReference type="ARBA" id="ARBA00022737"/>
    </source>
</evidence>
<dbReference type="PANTHER" id="PTHR16311:SF3">
    <property type="entry name" value="THROMBOSPONDIN TYPE-1 DOMAIN-CONTAINING PROTEIN 1"/>
    <property type="match status" value="1"/>
</dbReference>
<feature type="compositionally biased region" description="Basic residues" evidence="8">
    <location>
        <begin position="42"/>
        <end position="58"/>
    </location>
</feature>
<dbReference type="PRINTS" id="PR01705">
    <property type="entry name" value="TSP1REPEAT"/>
</dbReference>
<dbReference type="CTD" id="40225"/>
<keyword evidence="10" id="KW-1185">Reference proteome</keyword>
<dbReference type="Gene3D" id="2.60.120.290">
    <property type="entry name" value="Spermadhesin, CUB domain"/>
    <property type="match status" value="1"/>
</dbReference>
<name>A0A6J2TAN3_DROLE</name>
<evidence type="ECO:0000256" key="9">
    <source>
        <dbReference type="SAM" id="Phobius"/>
    </source>
</evidence>
<dbReference type="PANTHER" id="PTHR16311">
    <property type="entry name" value="THROMBOSPONDIN TYPE I DOMAIN-CONTAINING 1"/>
    <property type="match status" value="1"/>
</dbReference>
<dbReference type="GO" id="GO:0007399">
    <property type="term" value="P:nervous system development"/>
    <property type="evidence" value="ECO:0007669"/>
    <property type="project" value="UniProtKB-ARBA"/>
</dbReference>
<dbReference type="InterPro" id="IPR038877">
    <property type="entry name" value="THSD1"/>
</dbReference>
<feature type="region of interest" description="Disordered" evidence="8">
    <location>
        <begin position="1072"/>
        <end position="1092"/>
    </location>
</feature>
<dbReference type="SUPFAM" id="SSF49854">
    <property type="entry name" value="Spermadhesin, CUB domain"/>
    <property type="match status" value="1"/>
</dbReference>
<feature type="compositionally biased region" description="Polar residues" evidence="8">
    <location>
        <begin position="1"/>
        <end position="10"/>
    </location>
</feature>
<feature type="transmembrane region" description="Helical" evidence="9">
    <location>
        <begin position="72"/>
        <end position="93"/>
    </location>
</feature>
<evidence type="ECO:0000256" key="4">
    <source>
        <dbReference type="ARBA" id="ARBA00022989"/>
    </source>
</evidence>
<keyword evidence="6" id="KW-1015">Disulfide bond</keyword>
<dbReference type="SUPFAM" id="SSF82895">
    <property type="entry name" value="TSP-1 type 1 repeat"/>
    <property type="match status" value="1"/>
</dbReference>
<feature type="region of interest" description="Disordered" evidence="8">
    <location>
        <begin position="1140"/>
        <end position="1163"/>
    </location>
</feature>
<dbReference type="OrthoDB" id="446173at2759"/>
<feature type="compositionally biased region" description="Low complexity" evidence="8">
    <location>
        <begin position="1202"/>
        <end position="1218"/>
    </location>
</feature>
<keyword evidence="7" id="KW-0325">Glycoprotein</keyword>
<feature type="region of interest" description="Disordered" evidence="8">
    <location>
        <begin position="1175"/>
        <end position="1218"/>
    </location>
</feature>
<evidence type="ECO:0000256" key="6">
    <source>
        <dbReference type="ARBA" id="ARBA00023157"/>
    </source>
</evidence>
<evidence type="ECO:0000256" key="8">
    <source>
        <dbReference type="SAM" id="MobiDB-lite"/>
    </source>
</evidence>
<dbReference type="Gene3D" id="2.20.100.10">
    <property type="entry name" value="Thrombospondin type-1 (TSP1) repeat"/>
    <property type="match status" value="1"/>
</dbReference>
<evidence type="ECO:0000256" key="1">
    <source>
        <dbReference type="ARBA" id="ARBA00004167"/>
    </source>
</evidence>
<feature type="compositionally biased region" description="Polar residues" evidence="8">
    <location>
        <begin position="1179"/>
        <end position="1200"/>
    </location>
</feature>
<keyword evidence="4 9" id="KW-1133">Transmembrane helix</keyword>
<reference evidence="11" key="1">
    <citation type="submission" date="2025-08" db="UniProtKB">
        <authorList>
            <consortium name="RefSeq"/>
        </authorList>
    </citation>
    <scope>IDENTIFICATION</scope>
    <source>
        <strain evidence="11">11010-0011.00</strain>
        <tissue evidence="11">Whole body</tissue>
    </source>
</reference>
<feature type="compositionally biased region" description="Low complexity" evidence="8">
    <location>
        <begin position="11"/>
        <end position="27"/>
    </location>
</feature>
<sequence>MCPTHASSHARNNCRNSRGNNNNNSIRFAAEPPFPRSDTARPRRRRKPTSTNRKRKKTIVTSMPGLKSVVKWKIIISSIILLLLCGTSHVLAVRKGRLMSPSTFTALSGDLHVQIQFSGGDEEEDSTTVSSGLAGWPGRQNLSDAHLSTADSQSVMGAGGVENTIMSTLVISKFIDDAMLPQLEAEPGVSQLENGTHNGQVLLQRQRKEVVQNIPLFPDPRHNVTQIAVPCQTFMRGGLYEMQVVSNLKTTAPAQPNNRSSNADEVLPTVTTTTLMPAHDERLRQTLDVRWPSAEMSVSPVRLRTYPKAPVEVTLRFPDVNCERALHQEQLPEFWLELIYCGKERSCAQISPQNMSKSSILFAEQIRGYPKHKSLKLRCELFGLAGNYAVQLRPMLPAPNVPTTRRLLSVDWSDEFVFNVYARSIFPCDPHTGIGVLYEYPGCILEQGDRVRLYAKLRADVASLKPPTSLHYVAEQRVVKSQYSLYFNCDLFSEKYVEYCFVYVSQAISGAVADVRMDCVPTLPVSDSDTGGWGPWSDWTPCSSNCMGGTRNRYRFCDSPPPRYGAKFCEGTSVQTEKCGNSIANAWDCIYEASGTATTTSNGTGVSQEIGPGCRCGCIVHLGSSKPKRIIAGATQSCPGRSFWLIQVDGEETISLALNFLRLPCAVQYIKVRDGPSLSSTLLIELNGALASLRGGDAGSQSTVPLTIESSGAQLLLEFFAGDEISSAANAATTSTSTTTTTTPSHIGEGVPSCNGGFMAHVEQMVAKNASDTTLLAATRLSVKSRVVLQKPKTRIRFTIVHLSAMVFASIIILISALLGAQYMVRYRKYHLAVARRQDEGSRLHTPRASISSLHTPPSRAISTTTLLSEVIFMVKMRPKHQLRHSILRESVDAENLAHETEFNETGSREKMVKCEETAEFGSTGSIVTLRNECTSLTSPDSASMVRSPSSDELAPLECSNDVTEITTHTQPYSCKDSAKDAESIISSGMSSLCNSPPMNSKRLSKYSDRFDAVTLKLHNSRLDDSQQDASSLNSGSLRLGRMGSRSVSASLTNGCYSPAASVISTATIRTTNAKESKEQQNRKKLLARPGSEFSLGNQEELELDYYDYNVINAGSAPGSYLGMDPAYLIWIPPFEDVAEREDDDKTPEPAATTQPLLQETETKYEEIKMPKYGHYLSPASNTESSSKSTTADNTPSSDEISPLSSQQQSTASSPSESNLKICIANAQKALTRASGKQLTPYMSRKQRRQARQQFKSTQSLRADSAAESIRGSKSAREIAPVHRACAELAVKPDGDSDANDSMNGSYIEKETAVEKSPSDLQEFLALDDIQFADESGSDYEAVTLKRQSIEEPATVEETMFVDKKHAKSVASKEVAV</sequence>
<evidence type="ECO:0000256" key="7">
    <source>
        <dbReference type="ARBA" id="ARBA00023180"/>
    </source>
</evidence>
<evidence type="ECO:0000256" key="2">
    <source>
        <dbReference type="ARBA" id="ARBA00022692"/>
    </source>
</evidence>
<dbReference type="Proteomes" id="UP000504634">
    <property type="component" value="Unplaced"/>
</dbReference>
<feature type="compositionally biased region" description="Basic and acidic residues" evidence="8">
    <location>
        <begin position="1073"/>
        <end position="1082"/>
    </location>
</feature>
<dbReference type="PROSITE" id="PS50092">
    <property type="entry name" value="TSP1"/>
    <property type="match status" value="1"/>
</dbReference>
<comment type="subcellular location">
    <subcellularLocation>
        <location evidence="1">Membrane</location>
        <topology evidence="1">Single-pass membrane protein</topology>
    </subcellularLocation>
</comment>
<dbReference type="FunFam" id="2.20.100.10:FF:000021">
    <property type="entry name" value="semaphorin-5B isoform X1"/>
    <property type="match status" value="1"/>
</dbReference>
<protein>
    <submittedName>
        <fullName evidence="11">Uncharacterized protein LOC115622257</fullName>
    </submittedName>
</protein>
<dbReference type="GeneID" id="115622257"/>
<feature type="region of interest" description="Disordered" evidence="8">
    <location>
        <begin position="1233"/>
        <end position="1278"/>
    </location>
</feature>
<dbReference type="InterPro" id="IPR000884">
    <property type="entry name" value="TSP1_rpt"/>
</dbReference>
<organism evidence="10 11">
    <name type="scientific">Drosophila lebanonensis</name>
    <name type="common">Fruit fly</name>
    <name type="synonym">Scaptodrosophila lebanonensis</name>
    <dbReference type="NCBI Taxonomy" id="7225"/>
    <lineage>
        <taxon>Eukaryota</taxon>
        <taxon>Metazoa</taxon>
        <taxon>Ecdysozoa</taxon>
        <taxon>Arthropoda</taxon>
        <taxon>Hexapoda</taxon>
        <taxon>Insecta</taxon>
        <taxon>Pterygota</taxon>
        <taxon>Neoptera</taxon>
        <taxon>Endopterygota</taxon>
        <taxon>Diptera</taxon>
        <taxon>Brachycera</taxon>
        <taxon>Muscomorpha</taxon>
        <taxon>Ephydroidea</taxon>
        <taxon>Drosophilidae</taxon>
        <taxon>Scaptodrosophila</taxon>
    </lineage>
</organism>
<keyword evidence="2 9" id="KW-0812">Transmembrane</keyword>